<dbReference type="EMBL" id="CAJOBI010106059">
    <property type="protein sequence ID" value="CAF4610689.1"/>
    <property type="molecule type" value="Genomic_DNA"/>
</dbReference>
<name>A0A8S2ZG10_9BILA</name>
<proteinExistence type="predicted"/>
<feature type="non-terminal residue" evidence="1">
    <location>
        <position position="1"/>
    </location>
</feature>
<evidence type="ECO:0000313" key="2">
    <source>
        <dbReference type="Proteomes" id="UP000676336"/>
    </source>
</evidence>
<sequence>SSPIELKDALNASSKHYLGAINLIGQVLKNVISKIVDFMPRDGVLGTAKNSAVAA</sequence>
<accession>A0A8S2ZG10</accession>
<dbReference type="AlphaFoldDB" id="A0A8S2ZG10"/>
<feature type="non-terminal residue" evidence="1">
    <location>
        <position position="55"/>
    </location>
</feature>
<organism evidence="1 2">
    <name type="scientific">Rotaria magnacalcarata</name>
    <dbReference type="NCBI Taxonomy" id="392030"/>
    <lineage>
        <taxon>Eukaryota</taxon>
        <taxon>Metazoa</taxon>
        <taxon>Spiralia</taxon>
        <taxon>Gnathifera</taxon>
        <taxon>Rotifera</taxon>
        <taxon>Eurotatoria</taxon>
        <taxon>Bdelloidea</taxon>
        <taxon>Philodinida</taxon>
        <taxon>Philodinidae</taxon>
        <taxon>Rotaria</taxon>
    </lineage>
</organism>
<gene>
    <name evidence="1" type="ORF">SMN809_LOCUS39463</name>
</gene>
<protein>
    <submittedName>
        <fullName evidence="1">Uncharacterized protein</fullName>
    </submittedName>
</protein>
<reference evidence="1" key="1">
    <citation type="submission" date="2021-02" db="EMBL/GenBank/DDBJ databases">
        <authorList>
            <person name="Nowell W R."/>
        </authorList>
    </citation>
    <scope>NUCLEOTIDE SEQUENCE</scope>
</reference>
<dbReference type="Proteomes" id="UP000676336">
    <property type="component" value="Unassembled WGS sequence"/>
</dbReference>
<comment type="caution">
    <text evidence="1">The sequence shown here is derived from an EMBL/GenBank/DDBJ whole genome shotgun (WGS) entry which is preliminary data.</text>
</comment>
<evidence type="ECO:0000313" key="1">
    <source>
        <dbReference type="EMBL" id="CAF4610689.1"/>
    </source>
</evidence>